<evidence type="ECO:0000313" key="5">
    <source>
        <dbReference type="Proteomes" id="UP000183255"/>
    </source>
</evidence>
<dbReference type="PANTHER" id="PTHR40449">
    <property type="entry name" value="ETHANOLAMINE UTILIZATION PROTEIN EUTS"/>
    <property type="match status" value="1"/>
</dbReference>
<gene>
    <name evidence="4" type="ORF">SAMN05421804_10488</name>
</gene>
<dbReference type="EMBL" id="FNDZ01000004">
    <property type="protein sequence ID" value="SDI74920.1"/>
    <property type="molecule type" value="Genomic_DNA"/>
</dbReference>
<evidence type="ECO:0000259" key="3">
    <source>
        <dbReference type="PROSITE" id="PS51931"/>
    </source>
</evidence>
<dbReference type="SUPFAM" id="SSF143414">
    <property type="entry name" value="CcmK-like"/>
    <property type="match status" value="1"/>
</dbReference>
<dbReference type="Gene3D" id="3.30.70.1710">
    <property type="match status" value="1"/>
</dbReference>
<keyword evidence="2" id="KW-1283">Bacterial microcompartment</keyword>
<dbReference type="PIRSF" id="PIRSF012296">
    <property type="entry name" value="EutS_PduU"/>
    <property type="match status" value="1"/>
</dbReference>
<dbReference type="AlphaFoldDB" id="A0A1G8N5U2"/>
<accession>A0A1G8N5U2</accession>
<dbReference type="RefSeq" id="WP_031576170.1">
    <property type="nucleotide sequence ID" value="NZ_DAMBCI010000034.1"/>
</dbReference>
<sequence>MQQIEEKMRIIQESVPGKQVTLAHLIANPDKVVYKKLGLNPHIDYHKSSIGILTMTPSETAIIAGDLAAKTANVDLGFIDRFSGSLIITGKISEVESALKTILAYVETKLGFTVCPVTRT</sequence>
<feature type="domain" description="BMC circularly permuted" evidence="3">
    <location>
        <begin position="9"/>
        <end position="116"/>
    </location>
</feature>
<dbReference type="InterPro" id="IPR000249">
    <property type="entry name" value="BMC_dom"/>
</dbReference>
<dbReference type="SMART" id="SM00877">
    <property type="entry name" value="BMC"/>
    <property type="match status" value="1"/>
</dbReference>
<dbReference type="InterPro" id="IPR044870">
    <property type="entry name" value="BMC_CP"/>
</dbReference>
<dbReference type="PROSITE" id="PS51931">
    <property type="entry name" value="BMC_CP"/>
    <property type="match status" value="1"/>
</dbReference>
<evidence type="ECO:0000256" key="1">
    <source>
        <dbReference type="ARBA" id="ARBA00024322"/>
    </source>
</evidence>
<dbReference type="InterPro" id="IPR037233">
    <property type="entry name" value="CcmK-like_sf"/>
</dbReference>
<name>A0A1G8N5U2_9CLOT</name>
<evidence type="ECO:0000256" key="2">
    <source>
        <dbReference type="ARBA" id="ARBA00024446"/>
    </source>
</evidence>
<proteinExistence type="predicted"/>
<dbReference type="InterPro" id="IPR009307">
    <property type="entry name" value="EutS/PduU/CutR"/>
</dbReference>
<reference evidence="4 5" key="1">
    <citation type="submission" date="2016-10" db="EMBL/GenBank/DDBJ databases">
        <authorList>
            <person name="de Groot N.N."/>
        </authorList>
    </citation>
    <scope>NUCLEOTIDE SEQUENCE [LARGE SCALE GENOMIC DNA]</scope>
    <source>
        <strain evidence="4 5">CGMCC 1.5058</strain>
    </source>
</reference>
<protein>
    <submittedName>
        <fullName evidence="4">Ethanolamine utilization protein EutS</fullName>
    </submittedName>
</protein>
<dbReference type="GO" id="GO:0031469">
    <property type="term" value="C:bacterial microcompartment"/>
    <property type="evidence" value="ECO:0007669"/>
    <property type="project" value="UniProtKB-SubCell"/>
</dbReference>
<organism evidence="4 5">
    <name type="scientific">Proteiniclasticum ruminis</name>
    <dbReference type="NCBI Taxonomy" id="398199"/>
    <lineage>
        <taxon>Bacteria</taxon>
        <taxon>Bacillati</taxon>
        <taxon>Bacillota</taxon>
        <taxon>Clostridia</taxon>
        <taxon>Eubacteriales</taxon>
        <taxon>Clostridiaceae</taxon>
        <taxon>Proteiniclasticum</taxon>
    </lineage>
</organism>
<dbReference type="CDD" id="cd07046">
    <property type="entry name" value="BMC_PduU-EutS"/>
    <property type="match status" value="1"/>
</dbReference>
<dbReference type="PANTHER" id="PTHR40449:SF2">
    <property type="entry name" value="BACTERIAL MICROCOMPARTMENT SHELL PROTEIN EUTS"/>
    <property type="match status" value="1"/>
</dbReference>
<dbReference type="Proteomes" id="UP000183255">
    <property type="component" value="Unassembled WGS sequence"/>
</dbReference>
<dbReference type="Pfam" id="PF00936">
    <property type="entry name" value="BMC"/>
    <property type="match status" value="1"/>
</dbReference>
<comment type="subcellular location">
    <subcellularLocation>
        <location evidence="1">Bacterial microcompartment</location>
    </subcellularLocation>
</comment>
<evidence type="ECO:0000313" key="4">
    <source>
        <dbReference type="EMBL" id="SDI74920.1"/>
    </source>
</evidence>